<dbReference type="Proteomes" id="UP000028999">
    <property type="component" value="Unassembled WGS sequence"/>
</dbReference>
<dbReference type="Gramene" id="CDY36168">
    <property type="protein sequence ID" value="CDY36168"/>
    <property type="gene ID" value="GSBRNA2T00060022001"/>
</dbReference>
<gene>
    <name evidence="2" type="primary">BnaC04g37260D</name>
    <name evidence="1" type="ORF">DARMORV10_C04P54580.1</name>
    <name evidence="2" type="ORF">GSBRNA2T00060022001</name>
</gene>
<reference evidence="2 3" key="1">
    <citation type="journal article" date="2014" name="Science">
        <title>Plant genetics. Early allopolyploid evolution in the post-Neolithic Brassica napus oilseed genome.</title>
        <authorList>
            <person name="Chalhoub B."/>
            <person name="Denoeud F."/>
            <person name="Liu S."/>
            <person name="Parkin I.A."/>
            <person name="Tang H."/>
            <person name="Wang X."/>
            <person name="Chiquet J."/>
            <person name="Belcram H."/>
            <person name="Tong C."/>
            <person name="Samans B."/>
            <person name="Correa M."/>
            <person name="Da Silva C."/>
            <person name="Just J."/>
            <person name="Falentin C."/>
            <person name="Koh C.S."/>
            <person name="Le Clainche I."/>
            <person name="Bernard M."/>
            <person name="Bento P."/>
            <person name="Noel B."/>
            <person name="Labadie K."/>
            <person name="Alberti A."/>
            <person name="Charles M."/>
            <person name="Arnaud D."/>
            <person name="Guo H."/>
            <person name="Daviaud C."/>
            <person name="Alamery S."/>
            <person name="Jabbari K."/>
            <person name="Zhao M."/>
            <person name="Edger P.P."/>
            <person name="Chelaifa H."/>
            <person name="Tack D."/>
            <person name="Lassalle G."/>
            <person name="Mestiri I."/>
            <person name="Schnel N."/>
            <person name="Le Paslier M.C."/>
            <person name="Fan G."/>
            <person name="Renault V."/>
            <person name="Bayer P.E."/>
            <person name="Golicz A.A."/>
            <person name="Manoli S."/>
            <person name="Lee T.H."/>
            <person name="Thi V.H."/>
            <person name="Chalabi S."/>
            <person name="Hu Q."/>
            <person name="Fan C."/>
            <person name="Tollenaere R."/>
            <person name="Lu Y."/>
            <person name="Battail C."/>
            <person name="Shen J."/>
            <person name="Sidebottom C.H."/>
            <person name="Wang X."/>
            <person name="Canaguier A."/>
            <person name="Chauveau A."/>
            <person name="Berard A."/>
            <person name="Deniot G."/>
            <person name="Guan M."/>
            <person name="Liu Z."/>
            <person name="Sun F."/>
            <person name="Lim Y.P."/>
            <person name="Lyons E."/>
            <person name="Town C.D."/>
            <person name="Bancroft I."/>
            <person name="Wang X."/>
            <person name="Meng J."/>
            <person name="Ma J."/>
            <person name="Pires J.C."/>
            <person name="King G.J."/>
            <person name="Brunel D."/>
            <person name="Delourme R."/>
            <person name="Renard M."/>
            <person name="Aury J.M."/>
            <person name="Adams K.L."/>
            <person name="Batley J."/>
            <person name="Snowdon R.J."/>
            <person name="Tost J."/>
            <person name="Edwards D."/>
            <person name="Zhou Y."/>
            <person name="Hua W."/>
            <person name="Sharpe A.G."/>
            <person name="Paterson A.H."/>
            <person name="Guan C."/>
            <person name="Wincker P."/>
        </authorList>
    </citation>
    <scope>NUCLEOTIDE SEQUENCE [LARGE SCALE GENOMIC DNA]</scope>
    <source>
        <strain evidence="3">cv. Darmor-bzh</strain>
    </source>
</reference>
<name>A0A078HH42_BRANA</name>
<reference evidence="1" key="3">
    <citation type="submission" date="2021-01" db="EMBL/GenBank/DDBJ databases">
        <authorList>
            <consortium name="Genoscope - CEA"/>
            <person name="William W."/>
        </authorList>
    </citation>
    <scope>NUCLEOTIDE SEQUENCE</scope>
</reference>
<dbReference type="PaxDb" id="3708-A0A078HH42"/>
<dbReference type="Proteomes" id="UP001295469">
    <property type="component" value="Chromosome C04"/>
</dbReference>
<evidence type="ECO:0000313" key="3">
    <source>
        <dbReference type="Proteomes" id="UP000028999"/>
    </source>
</evidence>
<dbReference type="EMBL" id="HG994368">
    <property type="protein sequence ID" value="CAF1861803.1"/>
    <property type="molecule type" value="Genomic_DNA"/>
</dbReference>
<evidence type="ECO:0000313" key="2">
    <source>
        <dbReference type="EMBL" id="CDY36168.1"/>
    </source>
</evidence>
<organism evidence="2 3">
    <name type="scientific">Brassica napus</name>
    <name type="common">Rape</name>
    <dbReference type="NCBI Taxonomy" id="3708"/>
    <lineage>
        <taxon>Eukaryota</taxon>
        <taxon>Viridiplantae</taxon>
        <taxon>Streptophyta</taxon>
        <taxon>Embryophyta</taxon>
        <taxon>Tracheophyta</taxon>
        <taxon>Spermatophyta</taxon>
        <taxon>Magnoliopsida</taxon>
        <taxon>eudicotyledons</taxon>
        <taxon>Gunneridae</taxon>
        <taxon>Pentapetalae</taxon>
        <taxon>rosids</taxon>
        <taxon>malvids</taxon>
        <taxon>Brassicales</taxon>
        <taxon>Brassicaceae</taxon>
        <taxon>Brassiceae</taxon>
        <taxon>Brassica</taxon>
    </lineage>
</organism>
<dbReference type="AlphaFoldDB" id="A0A078HH42"/>
<proteinExistence type="predicted"/>
<reference evidence="2" key="2">
    <citation type="submission" date="2014-06" db="EMBL/GenBank/DDBJ databases">
        <authorList>
            <person name="Genoscope - CEA"/>
        </authorList>
    </citation>
    <scope>NUCLEOTIDE SEQUENCE</scope>
</reference>
<dbReference type="EMBL" id="LK032368">
    <property type="protein sequence ID" value="CDY36168.1"/>
    <property type="molecule type" value="Genomic_DNA"/>
</dbReference>
<sequence length="111" mass="12993">MCVERKNVIFRRKLGLGSNSSGGSRNFTASRLQRYRKRIKIRLEQSSSCREIRMEQLGLPERFVSYRVQTHWKEKNQQQLQFAMDRGIKVALSDASTSNWLRSGLNRSSKK</sequence>
<keyword evidence="3" id="KW-1185">Reference proteome</keyword>
<evidence type="ECO:0000313" key="1">
    <source>
        <dbReference type="EMBL" id="CAF1861803.1"/>
    </source>
</evidence>
<accession>A0A078HH42</accession>
<protein>
    <submittedName>
        <fullName evidence="1">(rape) hypothetical protein</fullName>
    </submittedName>
    <submittedName>
        <fullName evidence="2">BnaC04g37260D protein</fullName>
    </submittedName>
</protein>